<feature type="repeat" description="TPR" evidence="3">
    <location>
        <begin position="1415"/>
        <end position="1448"/>
    </location>
</feature>
<keyword evidence="4" id="KW-1185">Reference proteome</keyword>
<feature type="repeat" description="TPR" evidence="3">
    <location>
        <begin position="651"/>
        <end position="684"/>
    </location>
</feature>
<dbReference type="InterPro" id="IPR019734">
    <property type="entry name" value="TPR_rpt"/>
</dbReference>
<evidence type="ECO:0000256" key="1">
    <source>
        <dbReference type="ARBA" id="ARBA00022737"/>
    </source>
</evidence>
<dbReference type="KEGG" id="emc:129324317"/>
<evidence type="ECO:0000313" key="4">
    <source>
        <dbReference type="Proteomes" id="UP001190640"/>
    </source>
</evidence>
<feature type="repeat" description="TPR" evidence="3">
    <location>
        <begin position="1209"/>
        <end position="1242"/>
    </location>
</feature>
<feature type="repeat" description="TPR" evidence="3">
    <location>
        <begin position="1449"/>
        <end position="1482"/>
    </location>
</feature>
<dbReference type="GeneID" id="129324317"/>
<feature type="repeat" description="TPR" evidence="3">
    <location>
        <begin position="993"/>
        <end position="1026"/>
    </location>
</feature>
<dbReference type="Gene3D" id="1.25.40.10">
    <property type="entry name" value="Tetratricopeptide repeat domain"/>
    <property type="match status" value="9"/>
</dbReference>
<feature type="repeat" description="TPR" evidence="3">
    <location>
        <begin position="1243"/>
        <end position="1276"/>
    </location>
</feature>
<dbReference type="SUPFAM" id="SSF48452">
    <property type="entry name" value="TPR-like"/>
    <property type="match status" value="5"/>
</dbReference>
<name>A0AA97IXU4_EUBMA</name>
<feature type="repeat" description="TPR" evidence="3">
    <location>
        <begin position="583"/>
        <end position="616"/>
    </location>
</feature>
<feature type="repeat" description="TPR" evidence="3">
    <location>
        <begin position="1104"/>
        <end position="1137"/>
    </location>
</feature>
<keyword evidence="2 3" id="KW-0802">TPR repeat</keyword>
<gene>
    <name evidence="5" type="primary">LOC129324317</name>
</gene>
<evidence type="ECO:0000256" key="2">
    <source>
        <dbReference type="ARBA" id="ARBA00022803"/>
    </source>
</evidence>
<dbReference type="InterPro" id="IPR013105">
    <property type="entry name" value="TPR_2"/>
</dbReference>
<feature type="repeat" description="TPR" evidence="3">
    <location>
        <begin position="719"/>
        <end position="752"/>
    </location>
</feature>
<organism evidence="4 5">
    <name type="scientific">Eublepharis macularius</name>
    <name type="common">Leopard gecko</name>
    <name type="synonym">Cyrtodactylus macularius</name>
    <dbReference type="NCBI Taxonomy" id="481883"/>
    <lineage>
        <taxon>Eukaryota</taxon>
        <taxon>Metazoa</taxon>
        <taxon>Chordata</taxon>
        <taxon>Craniata</taxon>
        <taxon>Vertebrata</taxon>
        <taxon>Euteleostomi</taxon>
        <taxon>Lepidosauria</taxon>
        <taxon>Squamata</taxon>
        <taxon>Bifurcata</taxon>
        <taxon>Gekkota</taxon>
        <taxon>Eublepharidae</taxon>
        <taxon>Eublepharinae</taxon>
        <taxon>Eublepharis</taxon>
    </lineage>
</organism>
<keyword evidence="1" id="KW-0677">Repeat</keyword>
<dbReference type="RefSeq" id="XP_054827481.1">
    <property type="nucleotide sequence ID" value="XM_054971506.1"/>
</dbReference>
<evidence type="ECO:0000313" key="5">
    <source>
        <dbReference type="RefSeq" id="XP_054827481.1"/>
    </source>
</evidence>
<dbReference type="Pfam" id="PF07719">
    <property type="entry name" value="TPR_2"/>
    <property type="match status" value="1"/>
</dbReference>
<feature type="repeat" description="TPR" evidence="3">
    <location>
        <begin position="1172"/>
        <end position="1205"/>
    </location>
</feature>
<reference evidence="5" key="1">
    <citation type="submission" date="2025-08" db="UniProtKB">
        <authorList>
            <consortium name="RefSeq"/>
        </authorList>
    </citation>
    <scope>IDENTIFICATION</scope>
    <source>
        <tissue evidence="5">Blood</tissue>
    </source>
</reference>
<dbReference type="Pfam" id="PF00515">
    <property type="entry name" value="TPR_1"/>
    <property type="match status" value="1"/>
</dbReference>
<feature type="repeat" description="TPR" evidence="3">
    <location>
        <begin position="685"/>
        <end position="718"/>
    </location>
</feature>
<protein>
    <submittedName>
        <fullName evidence="5">Uncharacterized protein LOC129324317</fullName>
    </submittedName>
</protein>
<dbReference type="InterPro" id="IPR011990">
    <property type="entry name" value="TPR-like_helical_dom_sf"/>
</dbReference>
<dbReference type="InterPro" id="IPR050498">
    <property type="entry name" value="Ycf3"/>
</dbReference>
<feature type="repeat" description="TPR" evidence="3">
    <location>
        <begin position="1483"/>
        <end position="1516"/>
    </location>
</feature>
<dbReference type="PROSITE" id="PS50005">
    <property type="entry name" value="TPR"/>
    <property type="match status" value="16"/>
</dbReference>
<accession>A0AA97IXU4</accession>
<dbReference type="Pfam" id="PF13181">
    <property type="entry name" value="TPR_8"/>
    <property type="match status" value="6"/>
</dbReference>
<dbReference type="Proteomes" id="UP001190640">
    <property type="component" value="Chromosome 2"/>
</dbReference>
<feature type="repeat" description="TPR" evidence="3">
    <location>
        <begin position="891"/>
        <end position="924"/>
    </location>
</feature>
<dbReference type="PROSITE" id="PS50293">
    <property type="entry name" value="TPR_REGION"/>
    <property type="match status" value="2"/>
</dbReference>
<feature type="repeat" description="TPR" evidence="3">
    <location>
        <begin position="753"/>
        <end position="786"/>
    </location>
</feature>
<evidence type="ECO:0000256" key="3">
    <source>
        <dbReference type="PROSITE-ProRule" id="PRU00339"/>
    </source>
</evidence>
<dbReference type="SMART" id="SM00028">
    <property type="entry name" value="TPR"/>
    <property type="match status" value="26"/>
</dbReference>
<dbReference type="PANTHER" id="PTHR44858">
    <property type="entry name" value="TETRATRICOPEPTIDE REPEAT PROTEIN 6"/>
    <property type="match status" value="1"/>
</dbReference>
<sequence>MACIQEISVEVVEVPQKTPSLQDSEEVVSSSEVLQLYESDSLEPKVLERISEELEVFDSSSILKIRGKAFPKAELVEMHKSLEDLSQQQPLSLLSTWTTKIKDMDCPFIHHLCTASPRCVLPVDMQLVSRVSHTSDKKGHNVSLPAFNPGYYKSEELFPAITLLEKESETKRIFNEGVPISEMYWCSQKEKDTVLPLNSLENMAEWQRKAEYYIEKPQLELLGEKVKLQPGTLKMFWTPAPLKFSAPFSVMKQTLFSKYESNLINGVIYEDFSCDLHEEEETESEDDFDNLLSNISLDQRCYSCPAFITSKTSELDVGRRSASEPELLLDRDKSVFKVSANFRVTMEELTAMKKQASLTAVKIISSEAATTDQSEKYTTDPYSALVKERSVSIFQEEIKEKAVLVEESRKAGIKYIIFPKRDQTKKSGRYISPELVQNIYVKLKESPRIIERVTSLGELYTHKKYTIQIPRSVKYYRKLSLPCLLDFEAFAEDRGGIPEHLNDYAWAREIWNKWFDELYPPSSEPAEDKAVPVKKIPEEKHIEVGKELTDSALIVEGETNLLDEFQSEINRLTRQIKEGCAPAFNYCRRGALYRKVGKLKAAMDDLEKAISLEPMFLNAYWHRHLLFLYQNKTRQALEDLNFIIKSNKNHTDAYLSRAEIYKKQGDNSLAIINYTLAMRCRPTDDDIYFRRAELYEEEGDLARAIEDYSKSIYYNPRRTDALMKHGLYYFQKSNWLVAINNFTDVIKIDPNNAEARTFRGRAYLKQEEYKKAVVDFSAAIHLDPCDWLAFYYRGCILRKIDPKQALQDFSISVLLNDDFDNLSCFIHRGILYSEMKQWMLAIADFENVVLLDRSLTLPYINIGLIMLLHLDRYFEAIEQFTSAIKVDPLDIRPYLCRAQAYQKIHKLEDSLKDLTRAIHLQPNSPHLCLIRGQYLLDMKNYELASFCIRQVAEMDEGSFECSVVQEALVQSFCHNHNKAIEYALTATKKQPEPSTFVLLGKIQMKAQKYKDAVASFKQALKLLMGTGKTVPCTFEAAEMYYFMGQCYMEHVSLIEACDAFSTAVKLYPRYADAFYERGLCRMQLQQEKCILDFNKVLAISPRHFQAYLSRAAFFGSKGRYSKAIMNCNEAIKIHPRSVRAHLYRGALKIFNKTYKNAIEDLSKTIELDNICTLAYYNRGVCYQQMKDYTNALKDYSIALLLEPNKDIVLKALVNRALIYVELDQYANSLEDFTEATRSKPKDCQLFQALGICYYRLQKYEEAVKSFSTVLKLDPFSLDAYIGRGNSYMEYGHQAGSKQAQKDFLKAIHLNPLCIKARLCLGYNLQGLGKFQKAWHQFSAAIYIDPKCHVAYDGRAIVCLQMGDTFAAFQDITTALKVTTSAELLTNRGVINQFMGYLSCAMKDYQQAITVDPNYALAYFNAANIYFLNKQFSQANDYYSKALTLDAKNESAFLNRAITNTLLKNFEEAKADFEKAICLSPFSAAIYYNKANLYNTLKQYEQAEEDVSKALSIQSYDPLMYKLRADIRGKLGFIKEAIADYKKAINIQEFIFTG</sequence>
<proteinExistence type="predicted"/>
<feature type="repeat" description="TPR" evidence="3">
    <location>
        <begin position="1381"/>
        <end position="1414"/>
    </location>
</feature>
<dbReference type="PANTHER" id="PTHR44858:SF1">
    <property type="entry name" value="UDP-N-ACETYLGLUCOSAMINE--PEPTIDE N-ACETYLGLUCOSAMINYLTRANSFERASE SPINDLY-RELATED"/>
    <property type="match status" value="1"/>
</dbReference>
<dbReference type="Pfam" id="PF13432">
    <property type="entry name" value="TPR_16"/>
    <property type="match status" value="2"/>
</dbReference>
<feature type="repeat" description="TPR" evidence="3">
    <location>
        <begin position="1037"/>
        <end position="1070"/>
    </location>
</feature>